<dbReference type="GeneID" id="98392323"/>
<dbReference type="OrthoDB" id="9815825at2"/>
<accession>A0A2L0D294</accession>
<feature type="domain" description="Gfo/Idh/MocA-like oxidoreductase N-terminal" evidence="1">
    <location>
        <begin position="2"/>
        <end position="120"/>
    </location>
</feature>
<proteinExistence type="predicted"/>
<dbReference type="Gene3D" id="3.30.360.10">
    <property type="entry name" value="Dihydrodipicolinate Reductase, domain 2"/>
    <property type="match status" value="1"/>
</dbReference>
<dbReference type="Pfam" id="PF01408">
    <property type="entry name" value="GFO_IDH_MocA"/>
    <property type="match status" value="1"/>
</dbReference>
<dbReference type="RefSeq" id="WP_104967042.1">
    <property type="nucleotide sequence ID" value="NZ_CP025536.1"/>
</dbReference>
<name>A0A2L0D294_9STRE</name>
<dbReference type="Gene3D" id="3.40.50.720">
    <property type="entry name" value="NAD(P)-binding Rossmann-like Domain"/>
    <property type="match status" value="1"/>
</dbReference>
<dbReference type="InterPro" id="IPR036291">
    <property type="entry name" value="NAD(P)-bd_dom_sf"/>
</dbReference>
<evidence type="ECO:0000313" key="4">
    <source>
        <dbReference type="Proteomes" id="UP000238956"/>
    </source>
</evidence>
<organism evidence="3 4">
    <name type="scientific">Streptococcus pluranimalium</name>
    <dbReference type="NCBI Taxonomy" id="82348"/>
    <lineage>
        <taxon>Bacteria</taxon>
        <taxon>Bacillati</taxon>
        <taxon>Bacillota</taxon>
        <taxon>Bacilli</taxon>
        <taxon>Lactobacillales</taxon>
        <taxon>Streptococcaceae</taxon>
        <taxon>Streptococcus</taxon>
    </lineage>
</organism>
<sequence length="310" mass="35496">MLKIGLVGIGGISQKAYLPYMRQLPNIEWHIFTRNKDVRQGVSALFGHSEIYESLESLLKAPLDGVFIHAATKAHFDIASQFLIKGLPVYMDKPLTEDYKSTQKLYQLAQEHNTFLMAGFNRRFAPRVSDMAKLDQKRRIIVEKNDVNRLGDFKFKLFDFFIHPLDTALYLLDEQISSAHFKVIKENALLSQVSVVLETEQSVAIVGMNLQSGSRREIMEIQTPVETYHLENLDDLTIFKETDLLKKQFGSWDTTLYKRGFETIIDTFLEAIQTKENPVSPESSLLSHWLCHQINQSNTLSGELNVTLPK</sequence>
<reference evidence="3 4" key="2">
    <citation type="submission" date="2018-02" db="EMBL/GenBank/DDBJ databases">
        <title>Whole genome sequencing analysis of Streptococcus pluranimalium isolated from cattle infected mastitis in China.</title>
        <authorList>
            <person name="Zhang J.-R."/>
            <person name="Hu G.-Z."/>
        </authorList>
    </citation>
    <scope>NUCLEOTIDE SEQUENCE [LARGE SCALE GENOMIC DNA]</scope>
    <source>
        <strain evidence="3 4">TH11417</strain>
    </source>
</reference>
<dbReference type="Proteomes" id="UP000238956">
    <property type="component" value="Chromosome"/>
</dbReference>
<reference evidence="3 4" key="1">
    <citation type="submission" date="2017-12" db="EMBL/GenBank/DDBJ databases">
        <authorList>
            <person name="Hurst M.R.H."/>
        </authorList>
    </citation>
    <scope>NUCLEOTIDE SEQUENCE [LARGE SCALE GENOMIC DNA]</scope>
    <source>
        <strain evidence="3 4">TH11417</strain>
    </source>
</reference>
<dbReference type="Pfam" id="PF21378">
    <property type="entry name" value="YceM-like_C"/>
    <property type="match status" value="1"/>
</dbReference>
<gene>
    <name evidence="3" type="ORF">C0J00_00165</name>
</gene>
<protein>
    <submittedName>
        <fullName evidence="3">Gfo/Idh/MocA family oxidoreductase</fullName>
    </submittedName>
</protein>
<feature type="domain" description="YceM-like C-terminal" evidence="2">
    <location>
        <begin position="137"/>
        <end position="238"/>
    </location>
</feature>
<evidence type="ECO:0000259" key="1">
    <source>
        <dbReference type="Pfam" id="PF01408"/>
    </source>
</evidence>
<dbReference type="KEGG" id="splr:C0J00_00165"/>
<dbReference type="SUPFAM" id="SSF51735">
    <property type="entry name" value="NAD(P)-binding Rossmann-fold domains"/>
    <property type="match status" value="1"/>
</dbReference>
<dbReference type="SUPFAM" id="SSF55347">
    <property type="entry name" value="Glyceraldehyde-3-phosphate dehydrogenase-like, C-terminal domain"/>
    <property type="match status" value="1"/>
</dbReference>
<dbReference type="AlphaFoldDB" id="A0A2L0D294"/>
<dbReference type="InterPro" id="IPR051317">
    <property type="entry name" value="Gfo/Idh/MocA_oxidoreduct"/>
</dbReference>
<dbReference type="GO" id="GO:0000166">
    <property type="term" value="F:nucleotide binding"/>
    <property type="evidence" value="ECO:0007669"/>
    <property type="project" value="InterPro"/>
</dbReference>
<keyword evidence="4" id="KW-1185">Reference proteome</keyword>
<dbReference type="PANTHER" id="PTHR43708:SF4">
    <property type="entry name" value="OXIDOREDUCTASE YCEM-RELATED"/>
    <property type="match status" value="1"/>
</dbReference>
<evidence type="ECO:0000259" key="2">
    <source>
        <dbReference type="Pfam" id="PF21378"/>
    </source>
</evidence>
<dbReference type="PANTHER" id="PTHR43708">
    <property type="entry name" value="CONSERVED EXPRESSED OXIDOREDUCTASE (EUROFUNG)"/>
    <property type="match status" value="1"/>
</dbReference>
<evidence type="ECO:0000313" key="3">
    <source>
        <dbReference type="EMBL" id="AUW95681.1"/>
    </source>
</evidence>
<dbReference type="EMBL" id="CP025536">
    <property type="protein sequence ID" value="AUW95681.1"/>
    <property type="molecule type" value="Genomic_DNA"/>
</dbReference>
<dbReference type="InterPro" id="IPR000683">
    <property type="entry name" value="Gfo/Idh/MocA-like_OxRdtase_N"/>
</dbReference>
<dbReference type="InterPro" id="IPR048477">
    <property type="entry name" value="YceM-like_C"/>
</dbReference>